<reference evidence="2 3" key="1">
    <citation type="journal article" date="2010" name="Science">
        <title>Genome expansion and gene loss in powdery mildew fungi reveal tradeoffs in extreme parasitism.</title>
        <authorList>
            <person name="Spanu P.D."/>
            <person name="Abbott J.C."/>
            <person name="Amselem J."/>
            <person name="Burgis T.A."/>
            <person name="Soanes D.M."/>
            <person name="Stueber K."/>
            <person name="Ver Loren van Themaat E."/>
            <person name="Brown J.K.M."/>
            <person name="Butcher S.A."/>
            <person name="Gurr S.J."/>
            <person name="Lebrun M.-H."/>
            <person name="Ridout C.J."/>
            <person name="Schulze-Lefert P."/>
            <person name="Talbot N.J."/>
            <person name="Ahmadinejad N."/>
            <person name="Ametz C."/>
            <person name="Barton G.R."/>
            <person name="Benjdia M."/>
            <person name="Bidzinski P."/>
            <person name="Bindschedler L.V."/>
            <person name="Both M."/>
            <person name="Brewer M.T."/>
            <person name="Cadle-Davidson L."/>
            <person name="Cadle-Davidson M.M."/>
            <person name="Collemare J."/>
            <person name="Cramer R."/>
            <person name="Frenkel O."/>
            <person name="Godfrey D."/>
            <person name="Harriman J."/>
            <person name="Hoede C."/>
            <person name="King B.C."/>
            <person name="Klages S."/>
            <person name="Kleemann J."/>
            <person name="Knoll D."/>
            <person name="Koti P.S."/>
            <person name="Kreplak J."/>
            <person name="Lopez-Ruiz F.J."/>
            <person name="Lu X."/>
            <person name="Maekawa T."/>
            <person name="Mahanil S."/>
            <person name="Micali C."/>
            <person name="Milgroom M.G."/>
            <person name="Montana G."/>
            <person name="Noir S."/>
            <person name="O'Connell R.J."/>
            <person name="Oberhaensli S."/>
            <person name="Parlange F."/>
            <person name="Pedersen C."/>
            <person name="Quesneville H."/>
            <person name="Reinhardt R."/>
            <person name="Rott M."/>
            <person name="Sacristan S."/>
            <person name="Schmidt S.M."/>
            <person name="Schoen M."/>
            <person name="Skamnioti P."/>
            <person name="Sommer H."/>
            <person name="Stephens A."/>
            <person name="Takahara H."/>
            <person name="Thordal-Christensen H."/>
            <person name="Vigouroux M."/>
            <person name="Wessling R."/>
            <person name="Wicker T."/>
            <person name="Panstruga R."/>
        </authorList>
    </citation>
    <scope>NUCLEOTIDE SEQUENCE [LARGE SCALE GENOMIC DNA]</scope>
    <source>
        <strain evidence="2">DH14</strain>
    </source>
</reference>
<proteinExistence type="predicted"/>
<accession>N1JDR8</accession>
<dbReference type="Proteomes" id="UP000015441">
    <property type="component" value="Unassembled WGS sequence"/>
</dbReference>
<feature type="compositionally biased region" description="Basic residues" evidence="1">
    <location>
        <begin position="215"/>
        <end position="224"/>
    </location>
</feature>
<evidence type="ECO:0000256" key="1">
    <source>
        <dbReference type="SAM" id="MobiDB-lite"/>
    </source>
</evidence>
<evidence type="ECO:0000313" key="2">
    <source>
        <dbReference type="EMBL" id="CCU78105.1"/>
    </source>
</evidence>
<dbReference type="HOGENOM" id="CLU_1180048_0_0_1"/>
<dbReference type="InParanoid" id="N1JDR8"/>
<evidence type="ECO:0000313" key="3">
    <source>
        <dbReference type="Proteomes" id="UP000015441"/>
    </source>
</evidence>
<gene>
    <name evidence="2" type="ORF">BGHDH14_bghG003954000001001</name>
</gene>
<dbReference type="AlphaFoldDB" id="N1JDR8"/>
<feature type="region of interest" description="Disordered" evidence="1">
    <location>
        <begin position="211"/>
        <end position="235"/>
    </location>
</feature>
<keyword evidence="3" id="KW-1185">Reference proteome</keyword>
<organism evidence="2 3">
    <name type="scientific">Blumeria graminis f. sp. hordei (strain DH14)</name>
    <name type="common">Barley powdery mildew</name>
    <name type="synonym">Oidium monilioides f. sp. hordei</name>
    <dbReference type="NCBI Taxonomy" id="546991"/>
    <lineage>
        <taxon>Eukaryota</taxon>
        <taxon>Fungi</taxon>
        <taxon>Dikarya</taxon>
        <taxon>Ascomycota</taxon>
        <taxon>Pezizomycotina</taxon>
        <taxon>Leotiomycetes</taxon>
        <taxon>Erysiphales</taxon>
        <taxon>Erysiphaceae</taxon>
        <taxon>Blumeria</taxon>
        <taxon>Blumeria hordei</taxon>
    </lineage>
</organism>
<dbReference type="OrthoDB" id="10602708at2759"/>
<protein>
    <submittedName>
        <fullName evidence="2">CSEP0395 putative effector protein</fullName>
    </submittedName>
</protein>
<comment type="caution">
    <text evidence="2">The sequence shown here is derived from an EMBL/GenBank/DDBJ whole genome shotgun (WGS) entry which is preliminary data.</text>
</comment>
<sequence>MGLCRRLLRRRRRGRGSGLGLGLGLGLAQAADGEPAFWQASRTADRPAWSLRPPKPVSAAGVVTGVVAAYVDVTTSPWPPPPPPPTPAPDLVGSARVSVSPVAGRDAKGLPLPLEFALSLPSANLPASLPFILYLQQRARACVPGRAARTGSPAGRPRRRRRRLVRGSCYPATRAKRGRCLFAAAHFLRPSTYFLLTTSADRHGLLSAMQPATRRPLRRSRVRSHVTWPTRPLRS</sequence>
<dbReference type="EMBL" id="CAUH01003954">
    <property type="protein sequence ID" value="CCU78105.1"/>
    <property type="molecule type" value="Genomic_DNA"/>
</dbReference>
<name>N1JDR8_BLUG1</name>